<accession>A0A4R3MTN0</accession>
<gene>
    <name evidence="1" type="ORF">EDC35_1081</name>
</gene>
<dbReference type="Proteomes" id="UP000295717">
    <property type="component" value="Unassembled WGS sequence"/>
</dbReference>
<proteinExistence type="predicted"/>
<dbReference type="OrthoDB" id="5766068at2"/>
<dbReference type="InterPro" id="IPR030987">
    <property type="entry name" value="AbiV"/>
</dbReference>
<comment type="caution">
    <text evidence="1">The sequence shown here is derived from an EMBL/GenBank/DDBJ whole genome shotgun (WGS) entry which is preliminary data.</text>
</comment>
<dbReference type="Pfam" id="PF18728">
    <property type="entry name" value="HEPN_AbiV"/>
    <property type="match status" value="1"/>
</dbReference>
<evidence type="ECO:0000313" key="2">
    <source>
        <dbReference type="Proteomes" id="UP000295717"/>
    </source>
</evidence>
<keyword evidence="2" id="KW-1185">Reference proteome</keyword>
<name>A0A4R3MTN0_9GAMM</name>
<dbReference type="AlphaFoldDB" id="A0A4R3MTN0"/>
<protein>
    <submittedName>
        <fullName evidence="1">AbiV family abortive infection protein</fullName>
    </submittedName>
</protein>
<organism evidence="1 2">
    <name type="scientific">Thiobaca trueperi</name>
    <dbReference type="NCBI Taxonomy" id="127458"/>
    <lineage>
        <taxon>Bacteria</taxon>
        <taxon>Pseudomonadati</taxon>
        <taxon>Pseudomonadota</taxon>
        <taxon>Gammaproteobacteria</taxon>
        <taxon>Chromatiales</taxon>
        <taxon>Chromatiaceae</taxon>
        <taxon>Thiobaca</taxon>
    </lineage>
</organism>
<sequence>MFATMSFVQIEQSLGLSFSLWTQILTLVFAAIFGLDMCSQTSGNESRPNSNVSRMEKLTIDQLHELRLRIFDNAESLHKEATLLLDNGYYARAFLLAHFTCEELGKIPIVVGAIGRLLKNEAVDWRKVMRRFRDHKAKVDSDDFHQYVFGIELDLLRDSDLKWLEAAKVASKSRVNHKNNSTYVDVQDAAVISPLEQITKEQAVEMLDRAFQSLRAHWQTESMTNPIVVAANKVLQATPKSGAPEL</sequence>
<reference evidence="1 2" key="1">
    <citation type="submission" date="2019-03" db="EMBL/GenBank/DDBJ databases">
        <title>Genomic Encyclopedia of Type Strains, Phase IV (KMG-IV): sequencing the most valuable type-strain genomes for metagenomic binning, comparative biology and taxonomic classification.</title>
        <authorList>
            <person name="Goeker M."/>
        </authorList>
    </citation>
    <scope>NUCLEOTIDE SEQUENCE [LARGE SCALE GENOMIC DNA]</scope>
    <source>
        <strain evidence="1 2">DSM 13587</strain>
    </source>
</reference>
<dbReference type="NCBIfam" id="TIGR04498">
    <property type="entry name" value="AbiV_defense"/>
    <property type="match status" value="1"/>
</dbReference>
<dbReference type="EMBL" id="SMAO01000008">
    <property type="protein sequence ID" value="TCT19395.1"/>
    <property type="molecule type" value="Genomic_DNA"/>
</dbReference>
<evidence type="ECO:0000313" key="1">
    <source>
        <dbReference type="EMBL" id="TCT19395.1"/>
    </source>
</evidence>